<accession>A0A2P2NEZ3</accession>
<protein>
    <submittedName>
        <fullName evidence="1">Uncharacterized protein</fullName>
    </submittedName>
</protein>
<sequence>MLVEYLTLQVLQSKIEYLKAFLPVATCTTIRLLLKNYFLIEYQIVSSFPCVHAHPTQLNSTFPI</sequence>
<organism evidence="1">
    <name type="scientific">Rhizophora mucronata</name>
    <name type="common">Asiatic mangrove</name>
    <dbReference type="NCBI Taxonomy" id="61149"/>
    <lineage>
        <taxon>Eukaryota</taxon>
        <taxon>Viridiplantae</taxon>
        <taxon>Streptophyta</taxon>
        <taxon>Embryophyta</taxon>
        <taxon>Tracheophyta</taxon>
        <taxon>Spermatophyta</taxon>
        <taxon>Magnoliopsida</taxon>
        <taxon>eudicotyledons</taxon>
        <taxon>Gunneridae</taxon>
        <taxon>Pentapetalae</taxon>
        <taxon>rosids</taxon>
        <taxon>fabids</taxon>
        <taxon>Malpighiales</taxon>
        <taxon>Rhizophoraceae</taxon>
        <taxon>Rhizophora</taxon>
    </lineage>
</organism>
<reference evidence="1" key="1">
    <citation type="submission" date="2018-02" db="EMBL/GenBank/DDBJ databases">
        <title>Rhizophora mucronata_Transcriptome.</title>
        <authorList>
            <person name="Meera S.P."/>
            <person name="Sreeshan A."/>
            <person name="Augustine A."/>
        </authorList>
    </citation>
    <scope>NUCLEOTIDE SEQUENCE</scope>
    <source>
        <tissue evidence="1">Leaf</tissue>
    </source>
</reference>
<name>A0A2P2NEZ3_RHIMU</name>
<proteinExistence type="predicted"/>
<evidence type="ECO:0000313" key="1">
    <source>
        <dbReference type="EMBL" id="MBX41048.1"/>
    </source>
</evidence>
<dbReference type="EMBL" id="GGEC01060564">
    <property type="protein sequence ID" value="MBX41048.1"/>
    <property type="molecule type" value="Transcribed_RNA"/>
</dbReference>
<dbReference type="AlphaFoldDB" id="A0A2P2NEZ3"/>